<evidence type="ECO:0000313" key="4">
    <source>
        <dbReference type="WBParaSite" id="ASIM_0001962201-mRNA-1"/>
    </source>
</evidence>
<evidence type="ECO:0000313" key="3">
    <source>
        <dbReference type="Proteomes" id="UP000267096"/>
    </source>
</evidence>
<reference evidence="2 3" key="2">
    <citation type="submission" date="2018-11" db="EMBL/GenBank/DDBJ databases">
        <authorList>
            <consortium name="Pathogen Informatics"/>
        </authorList>
    </citation>
    <scope>NUCLEOTIDE SEQUENCE [LARGE SCALE GENOMIC DNA]</scope>
</reference>
<keyword evidence="1" id="KW-0812">Transmembrane</keyword>
<proteinExistence type="predicted"/>
<dbReference type="OrthoDB" id="5834143at2759"/>
<keyword evidence="1" id="KW-1133">Transmembrane helix</keyword>
<sequence length="144" mass="16162">MKSYRNKLDNRLGACIIGCLLTIATVLTIYGLFHETVNDHLVEYITGTKQIIVQSLPLPTTRATTLVPRSAEALLVEELLEGEGNESIIYKTQPLLEPDTCLGSENVDQVRCLTVAELDEDYEQLQGVRFHILYSVYSPYLIIC</sequence>
<feature type="transmembrane region" description="Helical" evidence="1">
    <location>
        <begin position="12"/>
        <end position="33"/>
    </location>
</feature>
<accession>A0A0M3KF63</accession>
<evidence type="ECO:0000256" key="1">
    <source>
        <dbReference type="SAM" id="Phobius"/>
    </source>
</evidence>
<evidence type="ECO:0000313" key="2">
    <source>
        <dbReference type="EMBL" id="VDK67090.1"/>
    </source>
</evidence>
<keyword evidence="1" id="KW-0472">Membrane</keyword>
<organism evidence="4">
    <name type="scientific">Anisakis simplex</name>
    <name type="common">Herring worm</name>
    <dbReference type="NCBI Taxonomy" id="6269"/>
    <lineage>
        <taxon>Eukaryota</taxon>
        <taxon>Metazoa</taxon>
        <taxon>Ecdysozoa</taxon>
        <taxon>Nematoda</taxon>
        <taxon>Chromadorea</taxon>
        <taxon>Rhabditida</taxon>
        <taxon>Spirurina</taxon>
        <taxon>Ascaridomorpha</taxon>
        <taxon>Ascaridoidea</taxon>
        <taxon>Anisakidae</taxon>
        <taxon>Anisakis</taxon>
        <taxon>Anisakis simplex complex</taxon>
    </lineage>
</organism>
<dbReference type="Proteomes" id="UP000267096">
    <property type="component" value="Unassembled WGS sequence"/>
</dbReference>
<dbReference type="WBParaSite" id="ASIM_0001962201-mRNA-1">
    <property type="protein sequence ID" value="ASIM_0001962201-mRNA-1"/>
    <property type="gene ID" value="ASIM_0001962201"/>
</dbReference>
<dbReference type="AlphaFoldDB" id="A0A0M3KF63"/>
<gene>
    <name evidence="2" type="ORF">ASIM_LOCUS19011</name>
</gene>
<keyword evidence="3" id="KW-1185">Reference proteome</keyword>
<reference evidence="4" key="1">
    <citation type="submission" date="2017-02" db="UniProtKB">
        <authorList>
            <consortium name="WormBaseParasite"/>
        </authorList>
    </citation>
    <scope>IDENTIFICATION</scope>
</reference>
<name>A0A0M3KF63_ANISI</name>
<protein>
    <submittedName>
        <fullName evidence="4">Integral membrane protein 2</fullName>
    </submittedName>
</protein>
<dbReference type="EMBL" id="UYRR01036459">
    <property type="protein sequence ID" value="VDK67090.1"/>
    <property type="molecule type" value="Genomic_DNA"/>
</dbReference>